<dbReference type="GeneID" id="87818069"/>
<evidence type="ECO:0000256" key="1">
    <source>
        <dbReference type="ARBA" id="ARBA00022737"/>
    </source>
</evidence>
<evidence type="ECO:0000256" key="3">
    <source>
        <dbReference type="PROSITE-ProRule" id="PRU00339"/>
    </source>
</evidence>
<accession>A0AAN6ZLL9</accession>
<keyword evidence="2 3" id="KW-0802">TPR repeat</keyword>
<dbReference type="InterPro" id="IPR011990">
    <property type="entry name" value="TPR-like_helical_dom_sf"/>
</dbReference>
<dbReference type="InterPro" id="IPR019734">
    <property type="entry name" value="TPR_rpt"/>
</dbReference>
<dbReference type="RefSeq" id="XP_062635172.1">
    <property type="nucleotide sequence ID" value="XM_062781456.1"/>
</dbReference>
<dbReference type="Gene3D" id="1.25.40.10">
    <property type="entry name" value="Tetratricopeptide repeat domain"/>
    <property type="match status" value="1"/>
</dbReference>
<dbReference type="PANTHER" id="PTHR45641:SF19">
    <property type="entry name" value="NEPHROCYSTIN-3"/>
    <property type="match status" value="1"/>
</dbReference>
<keyword evidence="1" id="KW-0677">Repeat</keyword>
<reference evidence="5" key="2">
    <citation type="submission" date="2023-05" db="EMBL/GenBank/DDBJ databases">
        <authorList>
            <consortium name="Lawrence Berkeley National Laboratory"/>
            <person name="Steindorff A."/>
            <person name="Hensen N."/>
            <person name="Bonometti L."/>
            <person name="Westerberg I."/>
            <person name="Brannstrom I.O."/>
            <person name="Guillou S."/>
            <person name="Cros-Aarteil S."/>
            <person name="Calhoun S."/>
            <person name="Haridas S."/>
            <person name="Kuo A."/>
            <person name="Mondo S."/>
            <person name="Pangilinan J."/>
            <person name="Riley R."/>
            <person name="Labutti K."/>
            <person name="Andreopoulos B."/>
            <person name="Lipzen A."/>
            <person name="Chen C."/>
            <person name="Yanf M."/>
            <person name="Daum C."/>
            <person name="Ng V."/>
            <person name="Clum A."/>
            <person name="Ohm R."/>
            <person name="Martin F."/>
            <person name="Silar P."/>
            <person name="Natvig D."/>
            <person name="Lalanne C."/>
            <person name="Gautier V."/>
            <person name="Ament-Velasquez S.L."/>
            <person name="Kruys A."/>
            <person name="Hutchinson M.I."/>
            <person name="Powell A.J."/>
            <person name="Barry K."/>
            <person name="Miller A.N."/>
            <person name="Grigoriev I.V."/>
            <person name="Debuchy R."/>
            <person name="Gladieux P."/>
            <person name="Thoren M.H."/>
            <person name="Johannesson H."/>
        </authorList>
    </citation>
    <scope>NUCLEOTIDE SEQUENCE</scope>
    <source>
        <strain evidence="5">CBS 141.50</strain>
    </source>
</reference>
<dbReference type="AlphaFoldDB" id="A0AAN6ZLL9"/>
<dbReference type="PROSITE" id="PS50005">
    <property type="entry name" value="TPR"/>
    <property type="match status" value="1"/>
</dbReference>
<dbReference type="SUPFAM" id="SSF48452">
    <property type="entry name" value="TPR-like"/>
    <property type="match status" value="2"/>
</dbReference>
<dbReference type="InterPro" id="IPR056681">
    <property type="entry name" value="DUF7779"/>
</dbReference>
<keyword evidence="6" id="KW-1185">Reference proteome</keyword>
<feature type="repeat" description="TPR" evidence="3">
    <location>
        <begin position="344"/>
        <end position="377"/>
    </location>
</feature>
<name>A0AAN6ZLL9_9PEZI</name>
<evidence type="ECO:0000259" key="4">
    <source>
        <dbReference type="Pfam" id="PF25000"/>
    </source>
</evidence>
<organism evidence="5 6">
    <name type="scientific">Dichotomopilus funicola</name>
    <dbReference type="NCBI Taxonomy" id="1934379"/>
    <lineage>
        <taxon>Eukaryota</taxon>
        <taxon>Fungi</taxon>
        <taxon>Dikarya</taxon>
        <taxon>Ascomycota</taxon>
        <taxon>Pezizomycotina</taxon>
        <taxon>Sordariomycetes</taxon>
        <taxon>Sordariomycetidae</taxon>
        <taxon>Sordariales</taxon>
        <taxon>Chaetomiaceae</taxon>
        <taxon>Dichotomopilus</taxon>
    </lineage>
</organism>
<reference evidence="5" key="1">
    <citation type="journal article" date="2023" name="Mol. Phylogenet. Evol.">
        <title>Genome-scale phylogeny and comparative genomics of the fungal order Sordariales.</title>
        <authorList>
            <person name="Hensen N."/>
            <person name="Bonometti L."/>
            <person name="Westerberg I."/>
            <person name="Brannstrom I.O."/>
            <person name="Guillou S."/>
            <person name="Cros-Aarteil S."/>
            <person name="Calhoun S."/>
            <person name="Haridas S."/>
            <person name="Kuo A."/>
            <person name="Mondo S."/>
            <person name="Pangilinan J."/>
            <person name="Riley R."/>
            <person name="LaButti K."/>
            <person name="Andreopoulos B."/>
            <person name="Lipzen A."/>
            <person name="Chen C."/>
            <person name="Yan M."/>
            <person name="Daum C."/>
            <person name="Ng V."/>
            <person name="Clum A."/>
            <person name="Steindorff A."/>
            <person name="Ohm R.A."/>
            <person name="Martin F."/>
            <person name="Silar P."/>
            <person name="Natvig D.O."/>
            <person name="Lalanne C."/>
            <person name="Gautier V."/>
            <person name="Ament-Velasquez S.L."/>
            <person name="Kruys A."/>
            <person name="Hutchinson M.I."/>
            <person name="Powell A.J."/>
            <person name="Barry K."/>
            <person name="Miller A.N."/>
            <person name="Grigoriev I.V."/>
            <person name="Debuchy R."/>
            <person name="Gladieux P."/>
            <person name="Hiltunen Thoren M."/>
            <person name="Johannesson H."/>
        </authorList>
    </citation>
    <scope>NUCLEOTIDE SEQUENCE</scope>
    <source>
        <strain evidence="5">CBS 141.50</strain>
    </source>
</reference>
<feature type="domain" description="DUF7779" evidence="4">
    <location>
        <begin position="15"/>
        <end position="101"/>
    </location>
</feature>
<proteinExistence type="predicted"/>
<evidence type="ECO:0000256" key="2">
    <source>
        <dbReference type="ARBA" id="ARBA00022803"/>
    </source>
</evidence>
<gene>
    <name evidence="5" type="ORF">C8A04DRAFT_30646</name>
</gene>
<dbReference type="PANTHER" id="PTHR45641">
    <property type="entry name" value="TETRATRICOPEPTIDE REPEAT PROTEIN (AFU_ORTHOLOGUE AFUA_6G03870)"/>
    <property type="match status" value="1"/>
</dbReference>
<evidence type="ECO:0000313" key="5">
    <source>
        <dbReference type="EMBL" id="KAK4141801.1"/>
    </source>
</evidence>
<sequence length="490" mass="56114">MQPSEIPLLPTDLGLDTLSRPASVLMQVLSLLNHGPIPEYLLNHEEGHLLIEEYPPADRLDNEVIPDLFQKRLIRRDEDTKVVSVYPLVRETVRQRMDKDELSTSFQIAVVLLNAHWEYDRYAAFESRVIDWGVAGIVVPHVIRLAKHFQSHEPTLPPASLGLFMSLVTRVSICLQERANWGESVELAKTALHSLQNHQDTLGEQYADALMCLSRAYHSLGDWVEGITYAQLHFKQRLLVENRKPRAEQDDFSRAMAYTELSLSWVLNDDYDEAITLALQGREILEKTPEFLEGKYWPHWADYHHAWALIGLGRAEEARPILTKMLEWRRSKYGDDDTESMKTAYALQILGVVNEKTGDIDAAISTWERSLELYRKAEGDSSFRANQVRVKLGEYYGKRGEIDMAAITFKIALDYFTGEKYHKAERARASFKQSVFFESIGQEYGAADARREAERMFLEVCIDGKGVNLGHFYPPLTLADYDAIVMIMSR</sequence>
<comment type="caution">
    <text evidence="5">The sequence shown here is derived from an EMBL/GenBank/DDBJ whole genome shotgun (WGS) entry which is preliminary data.</text>
</comment>
<dbReference type="SMART" id="SM00028">
    <property type="entry name" value="TPR"/>
    <property type="match status" value="3"/>
</dbReference>
<evidence type="ECO:0000313" key="6">
    <source>
        <dbReference type="Proteomes" id="UP001302676"/>
    </source>
</evidence>
<protein>
    <recommendedName>
        <fullName evidence="4">DUF7779 domain-containing protein</fullName>
    </recommendedName>
</protein>
<dbReference type="Pfam" id="PF25000">
    <property type="entry name" value="DUF7779"/>
    <property type="match status" value="1"/>
</dbReference>
<dbReference type="EMBL" id="MU853606">
    <property type="protein sequence ID" value="KAK4141801.1"/>
    <property type="molecule type" value="Genomic_DNA"/>
</dbReference>
<dbReference type="Proteomes" id="UP001302676">
    <property type="component" value="Unassembled WGS sequence"/>
</dbReference>